<dbReference type="GO" id="GO:0006487">
    <property type="term" value="P:protein N-linked glycosylation"/>
    <property type="evidence" value="ECO:0007669"/>
    <property type="project" value="TreeGrafter"/>
</dbReference>
<gene>
    <name evidence="5" type="ORF">BDV98DRAFT_542833</name>
</gene>
<organism evidence="5 6">
    <name type="scientific">Pterulicium gracile</name>
    <dbReference type="NCBI Taxonomy" id="1884261"/>
    <lineage>
        <taxon>Eukaryota</taxon>
        <taxon>Fungi</taxon>
        <taxon>Dikarya</taxon>
        <taxon>Basidiomycota</taxon>
        <taxon>Agaricomycotina</taxon>
        <taxon>Agaricomycetes</taxon>
        <taxon>Agaricomycetidae</taxon>
        <taxon>Agaricales</taxon>
        <taxon>Pleurotineae</taxon>
        <taxon>Pterulaceae</taxon>
        <taxon>Pterulicium</taxon>
    </lineage>
</organism>
<reference evidence="5 6" key="1">
    <citation type="journal article" date="2019" name="Nat. Ecol. Evol.">
        <title>Megaphylogeny resolves global patterns of mushroom evolution.</title>
        <authorList>
            <person name="Varga T."/>
            <person name="Krizsan K."/>
            <person name="Foldi C."/>
            <person name="Dima B."/>
            <person name="Sanchez-Garcia M."/>
            <person name="Sanchez-Ramirez S."/>
            <person name="Szollosi G.J."/>
            <person name="Szarkandi J.G."/>
            <person name="Papp V."/>
            <person name="Albert L."/>
            <person name="Andreopoulos W."/>
            <person name="Angelini C."/>
            <person name="Antonin V."/>
            <person name="Barry K.W."/>
            <person name="Bougher N.L."/>
            <person name="Buchanan P."/>
            <person name="Buyck B."/>
            <person name="Bense V."/>
            <person name="Catcheside P."/>
            <person name="Chovatia M."/>
            <person name="Cooper J."/>
            <person name="Damon W."/>
            <person name="Desjardin D."/>
            <person name="Finy P."/>
            <person name="Geml J."/>
            <person name="Haridas S."/>
            <person name="Hughes K."/>
            <person name="Justo A."/>
            <person name="Karasinski D."/>
            <person name="Kautmanova I."/>
            <person name="Kiss B."/>
            <person name="Kocsube S."/>
            <person name="Kotiranta H."/>
            <person name="LaButti K.M."/>
            <person name="Lechner B.E."/>
            <person name="Liimatainen K."/>
            <person name="Lipzen A."/>
            <person name="Lukacs Z."/>
            <person name="Mihaltcheva S."/>
            <person name="Morgado L.N."/>
            <person name="Niskanen T."/>
            <person name="Noordeloos M.E."/>
            <person name="Ohm R.A."/>
            <person name="Ortiz-Santana B."/>
            <person name="Ovrebo C."/>
            <person name="Racz N."/>
            <person name="Riley R."/>
            <person name="Savchenko A."/>
            <person name="Shiryaev A."/>
            <person name="Soop K."/>
            <person name="Spirin V."/>
            <person name="Szebenyi C."/>
            <person name="Tomsovsky M."/>
            <person name="Tulloss R.E."/>
            <person name="Uehling J."/>
            <person name="Grigoriev I.V."/>
            <person name="Vagvolgyi C."/>
            <person name="Papp T."/>
            <person name="Martin F.M."/>
            <person name="Miettinen O."/>
            <person name="Hibbett D.S."/>
            <person name="Nagy L.G."/>
        </authorList>
    </citation>
    <scope>NUCLEOTIDE SEQUENCE [LARGE SCALE GENOMIC DNA]</scope>
    <source>
        <strain evidence="5 6">CBS 309.79</strain>
    </source>
</reference>
<keyword evidence="4" id="KW-0812">Transmembrane</keyword>
<dbReference type="OrthoDB" id="439943at2759"/>
<comment type="similarity">
    <text evidence="1">Belongs to the glycosyltransferase 15 family.</text>
</comment>
<evidence type="ECO:0000313" key="5">
    <source>
        <dbReference type="EMBL" id="TFL05206.1"/>
    </source>
</evidence>
<dbReference type="PANTHER" id="PTHR31121">
    <property type="entry name" value="ALPHA-1,2 MANNOSYLTRANSFERASE KTR1"/>
    <property type="match status" value="1"/>
</dbReference>
<dbReference type="Gene3D" id="3.90.550.10">
    <property type="entry name" value="Spore Coat Polysaccharide Biosynthesis Protein SpsA, Chain A"/>
    <property type="match status" value="1"/>
</dbReference>
<dbReference type="FunFam" id="3.90.550.10:FF:000051">
    <property type="entry name" value="Alpha-1,2-mannosyltransferase (Ktr4)"/>
    <property type="match status" value="1"/>
</dbReference>
<dbReference type="PIRSF" id="PIRSF018153">
    <property type="entry name" value="Glyco_trans_15"/>
    <property type="match status" value="1"/>
</dbReference>
<dbReference type="STRING" id="1884261.A0A5C3QT61"/>
<keyword evidence="4" id="KW-0472">Membrane</keyword>
<dbReference type="EMBL" id="ML178817">
    <property type="protein sequence ID" value="TFL05206.1"/>
    <property type="molecule type" value="Genomic_DNA"/>
</dbReference>
<dbReference type="SUPFAM" id="SSF53448">
    <property type="entry name" value="Nucleotide-diphospho-sugar transferases"/>
    <property type="match status" value="1"/>
</dbReference>
<dbReference type="PANTHER" id="PTHR31121:SF6">
    <property type="entry name" value="ALPHA-1,2 MANNOSYLTRANSFERASE KTR1"/>
    <property type="match status" value="1"/>
</dbReference>
<accession>A0A5C3QT61</accession>
<keyword evidence="4" id="KW-1133">Transmembrane helix</keyword>
<protein>
    <submittedName>
        <fullName evidence="5">Glycosyltransferase family 15 protein</fullName>
    </submittedName>
</protein>
<keyword evidence="6" id="KW-1185">Reference proteome</keyword>
<dbReference type="GO" id="GO:0000026">
    <property type="term" value="F:alpha-1,2-mannosyltransferase activity"/>
    <property type="evidence" value="ECO:0007669"/>
    <property type="project" value="TreeGrafter"/>
</dbReference>
<evidence type="ECO:0000256" key="3">
    <source>
        <dbReference type="PIRSR" id="PIRSR018153-1"/>
    </source>
</evidence>
<dbReference type="GO" id="GO:0016020">
    <property type="term" value="C:membrane"/>
    <property type="evidence" value="ECO:0007669"/>
    <property type="project" value="InterPro"/>
</dbReference>
<dbReference type="AlphaFoldDB" id="A0A5C3QT61"/>
<name>A0A5C3QT61_9AGAR</name>
<keyword evidence="2 5" id="KW-0808">Transferase</keyword>
<dbReference type="GO" id="GO:0005794">
    <property type="term" value="C:Golgi apparatus"/>
    <property type="evidence" value="ECO:0007669"/>
    <property type="project" value="TreeGrafter"/>
</dbReference>
<dbReference type="Pfam" id="PF01793">
    <property type="entry name" value="Glyco_transf_15"/>
    <property type="match status" value="1"/>
</dbReference>
<dbReference type="Proteomes" id="UP000305067">
    <property type="component" value="Unassembled WGS sequence"/>
</dbReference>
<evidence type="ECO:0000256" key="2">
    <source>
        <dbReference type="ARBA" id="ARBA00022679"/>
    </source>
</evidence>
<dbReference type="GO" id="GO:0000032">
    <property type="term" value="P:cell wall mannoprotein biosynthetic process"/>
    <property type="evidence" value="ECO:0007669"/>
    <property type="project" value="TreeGrafter"/>
</dbReference>
<dbReference type="InterPro" id="IPR029044">
    <property type="entry name" value="Nucleotide-diphossugar_trans"/>
</dbReference>
<dbReference type="InterPro" id="IPR002685">
    <property type="entry name" value="Glyco_trans_15"/>
</dbReference>
<feature type="active site" description="Nucleophile" evidence="3">
    <location>
        <position position="287"/>
    </location>
</feature>
<proteinExistence type="inferred from homology"/>
<sequence>MNTIARYVILVVAILISLHFILTLTHDGYSATVGGPFSRPHFPASNNGPTYTNPPHVVNTTSPPLAHTGLPIDPALRMNATFVVLARNGDLDGIIKSIGDMEDRFNKKFGYPYTFLNDEPFSDEFKNRVSNIISSDVEFGLIPKEHWVQPDWIDEDKATKGREQMKADKVIYGGSVSYRNMCRFNSGFFFRHDLLQKYKWYWRIEPDVHFHCDLDYDPFKFMQDEGKVYGFTITMYEFIKTIPTLWGHVTDFIKQNPHHLAKNNAMGYMSDDGGKTYNKCHFWSNFEIADMDFWRSDAYMEFFNYLDEKGGFYYERWGDAPVHSIGAALFLQKDQIHFFEDIGYEHNPYVHCPQGELWKKGRCACNKAKSFDYDGYSCKRQWDRIQ</sequence>
<feature type="transmembrane region" description="Helical" evidence="4">
    <location>
        <begin position="7"/>
        <end position="24"/>
    </location>
</feature>
<evidence type="ECO:0000256" key="1">
    <source>
        <dbReference type="ARBA" id="ARBA00007677"/>
    </source>
</evidence>
<evidence type="ECO:0000256" key="4">
    <source>
        <dbReference type="SAM" id="Phobius"/>
    </source>
</evidence>
<evidence type="ECO:0000313" key="6">
    <source>
        <dbReference type="Proteomes" id="UP000305067"/>
    </source>
</evidence>